<reference evidence="2 3" key="1">
    <citation type="submission" date="2019-09" db="EMBL/GenBank/DDBJ databases">
        <authorList>
            <person name="Ou C."/>
        </authorList>
    </citation>
    <scope>NUCLEOTIDE SEQUENCE [LARGE SCALE GENOMIC DNA]</scope>
    <source>
        <strain evidence="2">S2</strain>
        <tissue evidence="2">Leaf</tissue>
    </source>
</reference>
<comment type="caution">
    <text evidence="2">The sequence shown here is derived from an EMBL/GenBank/DDBJ whole genome shotgun (WGS) entry which is preliminary data.</text>
</comment>
<reference evidence="3" key="2">
    <citation type="submission" date="2019-10" db="EMBL/GenBank/DDBJ databases">
        <title>A de novo genome assembly of a pear dwarfing rootstock.</title>
        <authorList>
            <person name="Wang F."/>
            <person name="Wang J."/>
            <person name="Li S."/>
            <person name="Zhang Y."/>
            <person name="Fang M."/>
            <person name="Ma L."/>
            <person name="Zhao Y."/>
            <person name="Jiang S."/>
        </authorList>
    </citation>
    <scope>NUCLEOTIDE SEQUENCE [LARGE SCALE GENOMIC DNA]</scope>
</reference>
<evidence type="ECO:0000313" key="2">
    <source>
        <dbReference type="EMBL" id="KAB2608449.1"/>
    </source>
</evidence>
<proteinExistence type="predicted"/>
<evidence type="ECO:0000313" key="3">
    <source>
        <dbReference type="Proteomes" id="UP000327157"/>
    </source>
</evidence>
<reference evidence="2 3" key="3">
    <citation type="submission" date="2019-11" db="EMBL/GenBank/DDBJ databases">
        <title>A de novo genome assembly of a pear dwarfing rootstock.</title>
        <authorList>
            <person name="Wang F."/>
            <person name="Wang J."/>
            <person name="Li S."/>
            <person name="Zhang Y."/>
            <person name="Fang M."/>
            <person name="Ma L."/>
            <person name="Zhao Y."/>
            <person name="Jiang S."/>
        </authorList>
    </citation>
    <scope>NUCLEOTIDE SEQUENCE [LARGE SCALE GENOMIC DNA]</scope>
    <source>
        <strain evidence="2">S2</strain>
        <tissue evidence="2">Leaf</tissue>
    </source>
</reference>
<name>A0A5N5FZ78_9ROSA</name>
<feature type="region of interest" description="Disordered" evidence="1">
    <location>
        <begin position="1"/>
        <end position="20"/>
    </location>
</feature>
<keyword evidence="3" id="KW-1185">Reference proteome</keyword>
<dbReference type="EMBL" id="SMOL01000553">
    <property type="protein sequence ID" value="KAB2608449.1"/>
    <property type="molecule type" value="Genomic_DNA"/>
</dbReference>
<organism evidence="2 3">
    <name type="scientific">Pyrus ussuriensis x Pyrus communis</name>
    <dbReference type="NCBI Taxonomy" id="2448454"/>
    <lineage>
        <taxon>Eukaryota</taxon>
        <taxon>Viridiplantae</taxon>
        <taxon>Streptophyta</taxon>
        <taxon>Embryophyta</taxon>
        <taxon>Tracheophyta</taxon>
        <taxon>Spermatophyta</taxon>
        <taxon>Magnoliopsida</taxon>
        <taxon>eudicotyledons</taxon>
        <taxon>Gunneridae</taxon>
        <taxon>Pentapetalae</taxon>
        <taxon>rosids</taxon>
        <taxon>fabids</taxon>
        <taxon>Rosales</taxon>
        <taxon>Rosaceae</taxon>
        <taxon>Amygdaloideae</taxon>
        <taxon>Maleae</taxon>
        <taxon>Pyrus</taxon>
    </lineage>
</organism>
<evidence type="ECO:0000256" key="1">
    <source>
        <dbReference type="SAM" id="MobiDB-lite"/>
    </source>
</evidence>
<dbReference type="Proteomes" id="UP000327157">
    <property type="component" value="Chromosome 14"/>
</dbReference>
<feature type="compositionally biased region" description="Basic and acidic residues" evidence="1">
    <location>
        <begin position="10"/>
        <end position="20"/>
    </location>
</feature>
<gene>
    <name evidence="2" type="ORF">D8674_011617</name>
</gene>
<accession>A0A5N5FZ78</accession>
<protein>
    <submittedName>
        <fullName evidence="2">Uncharacterized protein</fullName>
    </submittedName>
</protein>
<sequence>MADSISDSTKSWEGEGSHEGKVKASVKLGFDMGGLVWKKCSIEFKSWKMVPVDLKKSMVQKLSQRMFVDHLFKLQFWQ</sequence>
<dbReference type="AlphaFoldDB" id="A0A5N5FZ78"/>